<keyword evidence="4" id="KW-1185">Reference proteome</keyword>
<organism evidence="3 4">
    <name type="scientific">Lasiosphaeria miniovina</name>
    <dbReference type="NCBI Taxonomy" id="1954250"/>
    <lineage>
        <taxon>Eukaryota</taxon>
        <taxon>Fungi</taxon>
        <taxon>Dikarya</taxon>
        <taxon>Ascomycota</taxon>
        <taxon>Pezizomycotina</taxon>
        <taxon>Sordariomycetes</taxon>
        <taxon>Sordariomycetidae</taxon>
        <taxon>Sordariales</taxon>
        <taxon>Lasiosphaeriaceae</taxon>
        <taxon>Lasiosphaeria</taxon>
    </lineage>
</organism>
<feature type="transmembrane region" description="Helical" evidence="2">
    <location>
        <begin position="170"/>
        <end position="192"/>
    </location>
</feature>
<dbReference type="EMBL" id="JAUIRO010000008">
    <property type="protein sequence ID" value="KAK0703375.1"/>
    <property type="molecule type" value="Genomic_DNA"/>
</dbReference>
<feature type="region of interest" description="Disordered" evidence="1">
    <location>
        <begin position="298"/>
        <end position="344"/>
    </location>
</feature>
<evidence type="ECO:0000313" key="3">
    <source>
        <dbReference type="EMBL" id="KAK0703375.1"/>
    </source>
</evidence>
<keyword evidence="2" id="KW-0812">Transmembrane</keyword>
<reference evidence="3" key="1">
    <citation type="submission" date="2023-06" db="EMBL/GenBank/DDBJ databases">
        <title>Genome-scale phylogeny and comparative genomics of the fungal order Sordariales.</title>
        <authorList>
            <consortium name="Lawrence Berkeley National Laboratory"/>
            <person name="Hensen N."/>
            <person name="Bonometti L."/>
            <person name="Westerberg I."/>
            <person name="Brannstrom I.O."/>
            <person name="Guillou S."/>
            <person name="Cros-Aarteil S."/>
            <person name="Calhoun S."/>
            <person name="Haridas S."/>
            <person name="Kuo A."/>
            <person name="Mondo S."/>
            <person name="Pangilinan J."/>
            <person name="Riley R."/>
            <person name="LaButti K."/>
            <person name="Andreopoulos B."/>
            <person name="Lipzen A."/>
            <person name="Chen C."/>
            <person name="Yanf M."/>
            <person name="Daum C."/>
            <person name="Ng V."/>
            <person name="Clum A."/>
            <person name="Steindorff A."/>
            <person name="Ohm R."/>
            <person name="Martin F."/>
            <person name="Silar P."/>
            <person name="Natvig D."/>
            <person name="Lalanne C."/>
            <person name="Gautier V."/>
            <person name="Ament-velasquez S.L."/>
            <person name="Kruys A."/>
            <person name="Hutchinson M.I."/>
            <person name="Powell A.J."/>
            <person name="Barry K."/>
            <person name="Miller A.N."/>
            <person name="Grigoriev I.V."/>
            <person name="Debuchy R."/>
            <person name="Gladieux P."/>
            <person name="Thoren M.H."/>
            <person name="Johannesson H."/>
        </authorList>
    </citation>
    <scope>NUCLEOTIDE SEQUENCE</scope>
    <source>
        <strain evidence="3">SMH2392-1A</strain>
    </source>
</reference>
<keyword evidence="2" id="KW-0472">Membrane</keyword>
<feature type="transmembrane region" description="Helical" evidence="2">
    <location>
        <begin position="128"/>
        <end position="150"/>
    </location>
</feature>
<feature type="transmembrane region" description="Helical" evidence="2">
    <location>
        <begin position="92"/>
        <end position="116"/>
    </location>
</feature>
<feature type="transmembrane region" description="Helical" evidence="2">
    <location>
        <begin position="12"/>
        <end position="32"/>
    </location>
</feature>
<evidence type="ECO:0000256" key="1">
    <source>
        <dbReference type="SAM" id="MobiDB-lite"/>
    </source>
</evidence>
<comment type="caution">
    <text evidence="3">The sequence shown here is derived from an EMBL/GenBank/DDBJ whole genome shotgun (WGS) entry which is preliminary data.</text>
</comment>
<feature type="compositionally biased region" description="Basic residues" evidence="1">
    <location>
        <begin position="301"/>
        <end position="312"/>
    </location>
</feature>
<sequence>MEDSIKDVDFGLDLGGFVLSMIIQSLVFLLLWRELRAVSLLPPLDQDQISTPKLLQGVLAYSGFVMICLGTCMIVFFVAWESIPHPLYTHLSLAVLELVSVLSVQLAIGKVWIMFCILTARKVLQIPIYSIIVACGLLYASHIAVGVMLLTEPFAEIWFGRRRLYEAMLWSSSAFIYLAAAAATAWLCYWKLRSRPTHDQKRRLGSLTLVQLTLLLATVVATALQAQYFVQYALCVVSLGLNSGLRLLWAHRDKNKLSTSRAIEFPRREVEVEDGKESAIHFVLVTWLHSIEETLKEAQTKTKKPNKTKQKKVALPTKTKTAKMKKTEKSKKQTPTLFRTTSNS</sequence>
<keyword evidence="2" id="KW-1133">Transmembrane helix</keyword>
<dbReference type="GeneID" id="85323869"/>
<dbReference type="RefSeq" id="XP_060290234.1">
    <property type="nucleotide sequence ID" value="XM_060440599.1"/>
</dbReference>
<dbReference type="Proteomes" id="UP001172101">
    <property type="component" value="Unassembled WGS sequence"/>
</dbReference>
<gene>
    <name evidence="3" type="ORF">B0T26DRAFT_681059</name>
</gene>
<evidence type="ECO:0000313" key="4">
    <source>
        <dbReference type="Proteomes" id="UP001172101"/>
    </source>
</evidence>
<evidence type="ECO:0000256" key="2">
    <source>
        <dbReference type="SAM" id="Phobius"/>
    </source>
</evidence>
<feature type="transmembrane region" description="Helical" evidence="2">
    <location>
        <begin position="229"/>
        <end position="249"/>
    </location>
</feature>
<proteinExistence type="predicted"/>
<feature type="transmembrane region" description="Helical" evidence="2">
    <location>
        <begin position="204"/>
        <end position="223"/>
    </location>
</feature>
<accession>A0AA39ZTR7</accession>
<protein>
    <submittedName>
        <fullName evidence="3">Uncharacterized protein</fullName>
    </submittedName>
</protein>
<name>A0AA39ZTR7_9PEZI</name>
<dbReference type="AlphaFoldDB" id="A0AA39ZTR7"/>
<feature type="transmembrane region" description="Helical" evidence="2">
    <location>
        <begin position="58"/>
        <end position="80"/>
    </location>
</feature>